<dbReference type="Pfam" id="PF07332">
    <property type="entry name" value="Phage_holin_3_6"/>
    <property type="match status" value="1"/>
</dbReference>
<gene>
    <name evidence="2" type="ORF">BEN47_18630</name>
</gene>
<feature type="transmembrane region" description="Helical" evidence="1">
    <location>
        <begin position="42"/>
        <end position="67"/>
    </location>
</feature>
<keyword evidence="1" id="KW-0472">Membrane</keyword>
<name>A0A1G1SUD8_9BACT</name>
<dbReference type="InterPro" id="IPR009937">
    <property type="entry name" value="Phage_holin_3_6"/>
</dbReference>
<evidence type="ECO:0000313" key="2">
    <source>
        <dbReference type="EMBL" id="OGX82245.1"/>
    </source>
</evidence>
<evidence type="ECO:0008006" key="4">
    <source>
        <dbReference type="Google" id="ProtNLM"/>
    </source>
</evidence>
<feature type="transmembrane region" description="Helical" evidence="1">
    <location>
        <begin position="79"/>
        <end position="100"/>
    </location>
</feature>
<accession>A0A1G1SUD8</accession>
<proteinExistence type="predicted"/>
<keyword evidence="1" id="KW-0812">Transmembrane</keyword>
<sequence length="125" mass="13651">MLFDDDSSKTPRNDSLIGNLTGYLDTRIDLVRLEIQQKVSTVFVSTIHGVTLAVLALMFVIFLSVFAGLALNSALDSSFWGFGIVAGFYLLLLVLVLVGVDKAAFQGIANKAFKDTIYKSDKRQA</sequence>
<evidence type="ECO:0000256" key="1">
    <source>
        <dbReference type="SAM" id="Phobius"/>
    </source>
</evidence>
<dbReference type="EMBL" id="MDZB01000148">
    <property type="protein sequence ID" value="OGX82245.1"/>
    <property type="molecule type" value="Genomic_DNA"/>
</dbReference>
<keyword evidence="1" id="KW-1133">Transmembrane helix</keyword>
<protein>
    <recommendedName>
        <fullName evidence="4">Phage holin family protein</fullName>
    </recommendedName>
</protein>
<evidence type="ECO:0000313" key="3">
    <source>
        <dbReference type="Proteomes" id="UP000176294"/>
    </source>
</evidence>
<dbReference type="OrthoDB" id="983060at2"/>
<keyword evidence="3" id="KW-1185">Reference proteome</keyword>
<reference evidence="2 3" key="1">
    <citation type="submission" date="2016-08" db="EMBL/GenBank/DDBJ databases">
        <title>Hymenobacter coccineus sp. nov., Hymenobacter lapidarius sp. nov. and Hymenobacter glacialis sp. nov., isolated from Antarctic soil.</title>
        <authorList>
            <person name="Sedlacek I."/>
            <person name="Kralova S."/>
            <person name="Kyrova K."/>
            <person name="Maslanova I."/>
            <person name="Stankova E."/>
            <person name="Vrbovska V."/>
            <person name="Nemec M."/>
            <person name="Bartak M."/>
            <person name="Svec P."/>
            <person name="Busse H.-J."/>
            <person name="Pantucek R."/>
        </authorList>
    </citation>
    <scope>NUCLEOTIDE SEQUENCE [LARGE SCALE GENOMIC DNA]</scope>
    <source>
        <strain evidence="2 3">CCM 8643</strain>
    </source>
</reference>
<dbReference type="RefSeq" id="WP_070730132.1">
    <property type="nucleotide sequence ID" value="NZ_MDZB01000148.1"/>
</dbReference>
<dbReference type="Proteomes" id="UP000176294">
    <property type="component" value="Unassembled WGS sequence"/>
</dbReference>
<dbReference type="AlphaFoldDB" id="A0A1G1SUD8"/>
<dbReference type="STRING" id="1908237.BEN47_18630"/>
<comment type="caution">
    <text evidence="2">The sequence shown here is derived from an EMBL/GenBank/DDBJ whole genome shotgun (WGS) entry which is preliminary data.</text>
</comment>
<organism evidence="2 3">
    <name type="scientific">Hymenobacter lapidarius</name>
    <dbReference type="NCBI Taxonomy" id="1908237"/>
    <lineage>
        <taxon>Bacteria</taxon>
        <taxon>Pseudomonadati</taxon>
        <taxon>Bacteroidota</taxon>
        <taxon>Cytophagia</taxon>
        <taxon>Cytophagales</taxon>
        <taxon>Hymenobacteraceae</taxon>
        <taxon>Hymenobacter</taxon>
    </lineage>
</organism>